<evidence type="ECO:0000313" key="3">
    <source>
        <dbReference type="Proteomes" id="UP000000439"/>
    </source>
</evidence>
<keyword evidence="1" id="KW-0812">Transmembrane</keyword>
<dbReference type="AlphaFoldDB" id="Q8G632"/>
<gene>
    <name evidence="2" type="ordered locus">BL0818</name>
</gene>
<evidence type="ECO:0000313" key="2">
    <source>
        <dbReference type="EMBL" id="AAN24632.1"/>
    </source>
</evidence>
<protein>
    <submittedName>
        <fullName evidence="2">Uncharacterized protein</fullName>
    </submittedName>
</protein>
<feature type="transmembrane region" description="Helical" evidence="1">
    <location>
        <begin position="121"/>
        <end position="139"/>
    </location>
</feature>
<dbReference type="KEGG" id="blo:BL0818"/>
<dbReference type="Proteomes" id="UP000000439">
    <property type="component" value="Chromosome"/>
</dbReference>
<keyword evidence="3" id="KW-1185">Reference proteome</keyword>
<feature type="transmembrane region" description="Helical" evidence="1">
    <location>
        <begin position="6"/>
        <end position="26"/>
    </location>
</feature>
<keyword evidence="1" id="KW-1133">Transmembrane helix</keyword>
<reference evidence="2 3" key="1">
    <citation type="journal article" date="2002" name="Proc. Natl. Acad. Sci. U.S.A.">
        <title>The genome sequence of Bifidobacterium longum reflects its adaptation to the human gastrointestinal tract.</title>
        <authorList>
            <person name="Schell M.A."/>
            <person name="Karmirantzou M."/>
            <person name="Snel B."/>
            <person name="Vilanova D."/>
            <person name="Berger B."/>
            <person name="Pessi G."/>
            <person name="Zwahlen M.C."/>
            <person name="Desiere F."/>
            <person name="Bork P."/>
            <person name="Delley M."/>
            <person name="Pridmore R.D."/>
            <person name="Arigoni F."/>
        </authorList>
    </citation>
    <scope>NUCLEOTIDE SEQUENCE [LARGE SCALE GENOMIC DNA]</scope>
    <source>
        <strain evidence="3">NCC 2705</strain>
    </source>
</reference>
<dbReference type="STRING" id="206672.BL0818"/>
<name>Q8G632_BIFLO</name>
<dbReference type="EMBL" id="AE014295">
    <property type="protein sequence ID" value="AAN24632.1"/>
    <property type="molecule type" value="Genomic_DNA"/>
</dbReference>
<accession>Q8G632</accession>
<keyword evidence="1" id="KW-0472">Membrane</keyword>
<sequence length="153" mass="16296">MSATSSTPIAGFSELYSSLLFSSLLARRSSTCMRARTRWLTPRNTTTTATLESHGIMKEQTGRAASLAVYKSMLGLVRLCSALTVACSIGLNGTLTLMVVIYPTDISLSPANFPGNKVVGIFLLIVGLATSIASAIYFWKAASQLSRSVTAQH</sequence>
<dbReference type="EnsemblBacteria" id="AAN24632">
    <property type="protein sequence ID" value="AAN24632"/>
    <property type="gene ID" value="BL0818"/>
</dbReference>
<feature type="transmembrane region" description="Helical" evidence="1">
    <location>
        <begin position="76"/>
        <end position="101"/>
    </location>
</feature>
<dbReference type="PATRIC" id="fig|206672.9.peg.511"/>
<evidence type="ECO:0000256" key="1">
    <source>
        <dbReference type="SAM" id="Phobius"/>
    </source>
</evidence>
<proteinExistence type="predicted"/>
<dbReference type="HOGENOM" id="CLU_1709687_0_0_11"/>
<organism evidence="2 3">
    <name type="scientific">Bifidobacterium longum (strain NCC 2705)</name>
    <dbReference type="NCBI Taxonomy" id="206672"/>
    <lineage>
        <taxon>Bacteria</taxon>
        <taxon>Bacillati</taxon>
        <taxon>Actinomycetota</taxon>
        <taxon>Actinomycetes</taxon>
        <taxon>Bifidobacteriales</taxon>
        <taxon>Bifidobacteriaceae</taxon>
        <taxon>Bifidobacterium</taxon>
    </lineage>
</organism>